<dbReference type="PANTHER" id="PTHR42648">
    <property type="entry name" value="TRANSPOSASE, PUTATIVE-RELATED"/>
    <property type="match status" value="1"/>
</dbReference>
<dbReference type="InterPro" id="IPR025724">
    <property type="entry name" value="GAG-pre-integrase_dom"/>
</dbReference>
<dbReference type="InterPro" id="IPR054722">
    <property type="entry name" value="PolX-like_BBD"/>
</dbReference>
<dbReference type="EMBL" id="CACVBM020001706">
    <property type="protein sequence ID" value="CAA7057775.1"/>
    <property type="molecule type" value="Genomic_DNA"/>
</dbReference>
<reference evidence="5" key="1">
    <citation type="submission" date="2020-01" db="EMBL/GenBank/DDBJ databases">
        <authorList>
            <person name="Mishra B."/>
        </authorList>
    </citation>
    <scope>NUCLEOTIDE SEQUENCE [LARGE SCALE GENOMIC DNA]</scope>
</reference>
<keyword evidence="1" id="KW-0645">Protease</keyword>
<accession>A0A6D2LDD4</accession>
<evidence type="ECO:0000256" key="1">
    <source>
        <dbReference type="ARBA" id="ARBA00022670"/>
    </source>
</evidence>
<dbReference type="GO" id="GO:0003676">
    <property type="term" value="F:nucleic acid binding"/>
    <property type="evidence" value="ECO:0007669"/>
    <property type="project" value="InterPro"/>
</dbReference>
<dbReference type="AlphaFoldDB" id="A0A6D2LDD4"/>
<comment type="caution">
    <text evidence="5">The sequence shown here is derived from an EMBL/GenBank/DDBJ whole genome shotgun (WGS) entry which is preliminary data.</text>
</comment>
<evidence type="ECO:0000313" key="5">
    <source>
        <dbReference type="EMBL" id="CAA7057775.1"/>
    </source>
</evidence>
<sequence>MTGNLSLLRNIENIIPYFVGFADGGKTHSLSKGSLTISSKLTLHNVLYVKDLNCTLILVSKLLKQTGGVAMFTDTLCVLQDRFTRTLIGVGEERDGVYYFKDVMAARIHRADAVMNSTLWHQRLGHPSFSVLSSLPLFSGSSRPACSGPCDVCFRAKQTREVFPDGIVHQTSYVATPQQNGRVERKHRHILNVARALLFQSNLPIKFDQLRVFGCECYTPRTTRDKDKFGQRSRRCMFLGNCFSFYSSELPSLSQSSRVTDIDDDWFVAPTNVVRGSVVPLMPERGSSAAAGTEHPQEPVSVQTTESEHPQEHGSVIAVDSSLNNVTTQNETKVIPIVYAPALGRDPHHAPPDSSSQSSSVQAITAGDEPKSFKNAVQIKVWNDAMGSVVDALEFKKTWDIVDLPPRKEALGYLWVFKTKYNSDGTIERYKA</sequence>
<dbReference type="Proteomes" id="UP000467841">
    <property type="component" value="Unassembled WGS sequence"/>
</dbReference>
<evidence type="ECO:0000259" key="3">
    <source>
        <dbReference type="Pfam" id="PF13976"/>
    </source>
</evidence>
<feature type="region of interest" description="Disordered" evidence="2">
    <location>
        <begin position="284"/>
        <end position="313"/>
    </location>
</feature>
<dbReference type="Gene3D" id="3.30.420.10">
    <property type="entry name" value="Ribonuclease H-like superfamily/Ribonuclease H"/>
    <property type="match status" value="1"/>
</dbReference>
<dbReference type="OrthoDB" id="1432733at2759"/>
<dbReference type="GO" id="GO:0008233">
    <property type="term" value="F:peptidase activity"/>
    <property type="evidence" value="ECO:0007669"/>
    <property type="project" value="UniProtKB-KW"/>
</dbReference>
<organism evidence="5 6">
    <name type="scientific">Microthlaspi erraticum</name>
    <dbReference type="NCBI Taxonomy" id="1685480"/>
    <lineage>
        <taxon>Eukaryota</taxon>
        <taxon>Viridiplantae</taxon>
        <taxon>Streptophyta</taxon>
        <taxon>Embryophyta</taxon>
        <taxon>Tracheophyta</taxon>
        <taxon>Spermatophyta</taxon>
        <taxon>Magnoliopsida</taxon>
        <taxon>eudicotyledons</taxon>
        <taxon>Gunneridae</taxon>
        <taxon>Pentapetalae</taxon>
        <taxon>rosids</taxon>
        <taxon>malvids</taxon>
        <taxon>Brassicales</taxon>
        <taxon>Brassicaceae</taxon>
        <taxon>Coluteocarpeae</taxon>
        <taxon>Microthlaspi</taxon>
    </lineage>
</organism>
<dbReference type="GO" id="GO:0006508">
    <property type="term" value="P:proteolysis"/>
    <property type="evidence" value="ECO:0007669"/>
    <property type="project" value="UniProtKB-KW"/>
</dbReference>
<keyword evidence="6" id="KW-1185">Reference proteome</keyword>
<dbReference type="PANTHER" id="PTHR42648:SF31">
    <property type="entry name" value="RNA-DIRECTED DNA POLYMERASE"/>
    <property type="match status" value="1"/>
</dbReference>
<name>A0A6D2LDD4_9BRAS</name>
<proteinExistence type="predicted"/>
<gene>
    <name evidence="5" type="ORF">MERR_LOCUS45011</name>
</gene>
<dbReference type="Pfam" id="PF22936">
    <property type="entry name" value="Pol_BBD"/>
    <property type="match status" value="1"/>
</dbReference>
<protein>
    <submittedName>
        <fullName evidence="5">Uncharacterized protein</fullName>
    </submittedName>
</protein>
<dbReference type="SUPFAM" id="SSF53098">
    <property type="entry name" value="Ribonuclease H-like"/>
    <property type="match status" value="1"/>
</dbReference>
<evidence type="ECO:0000313" key="6">
    <source>
        <dbReference type="Proteomes" id="UP000467841"/>
    </source>
</evidence>
<evidence type="ECO:0000256" key="2">
    <source>
        <dbReference type="SAM" id="MobiDB-lite"/>
    </source>
</evidence>
<dbReference type="InterPro" id="IPR012337">
    <property type="entry name" value="RNaseH-like_sf"/>
</dbReference>
<feature type="domain" description="GAG-pre-integrase" evidence="3">
    <location>
        <begin position="111"/>
        <end position="158"/>
    </location>
</feature>
<evidence type="ECO:0000259" key="4">
    <source>
        <dbReference type="Pfam" id="PF22936"/>
    </source>
</evidence>
<feature type="domain" description="Retrovirus-related Pol polyprotein from transposon TNT 1-94-like beta-barrel" evidence="4">
    <location>
        <begin position="1"/>
        <end position="64"/>
    </location>
</feature>
<feature type="region of interest" description="Disordered" evidence="2">
    <location>
        <begin position="343"/>
        <end position="365"/>
    </location>
</feature>
<dbReference type="InterPro" id="IPR039537">
    <property type="entry name" value="Retrotran_Ty1/copia-like"/>
</dbReference>
<dbReference type="InterPro" id="IPR036397">
    <property type="entry name" value="RNaseH_sf"/>
</dbReference>
<dbReference type="Pfam" id="PF13976">
    <property type="entry name" value="gag_pre-integrs"/>
    <property type="match status" value="1"/>
</dbReference>
<keyword evidence="1" id="KW-0378">Hydrolase</keyword>